<dbReference type="Proteomes" id="UP000054566">
    <property type="component" value="Unassembled WGS sequence"/>
</dbReference>
<dbReference type="AlphaFoldDB" id="A0A0L0CV87"/>
<organism evidence="1 2">
    <name type="scientific">Plasmodium falciparum RAJ116</name>
    <dbReference type="NCBI Taxonomy" id="580058"/>
    <lineage>
        <taxon>Eukaryota</taxon>
        <taxon>Sar</taxon>
        <taxon>Alveolata</taxon>
        <taxon>Apicomplexa</taxon>
        <taxon>Aconoidasida</taxon>
        <taxon>Haemosporida</taxon>
        <taxon>Plasmodiidae</taxon>
        <taxon>Plasmodium</taxon>
        <taxon>Plasmodium (Laverania)</taxon>
    </lineage>
</organism>
<feature type="non-terminal residue" evidence="1">
    <location>
        <position position="149"/>
    </location>
</feature>
<evidence type="ECO:0000313" key="1">
    <source>
        <dbReference type="EMBL" id="KNC36213.1"/>
    </source>
</evidence>
<dbReference type="EMBL" id="GG664052">
    <property type="protein sequence ID" value="KNC36213.1"/>
    <property type="molecule type" value="Genomic_DNA"/>
</dbReference>
<protein>
    <submittedName>
        <fullName evidence="1">Uncharacterized protein</fullName>
    </submittedName>
</protein>
<gene>
    <name evidence="1" type="ORF">PFLG_01527</name>
</gene>
<name>A0A0L0CV87_PLAFA</name>
<reference evidence="2" key="2">
    <citation type="submission" date="2015-07" db="EMBL/GenBank/DDBJ databases">
        <title>The genome sequence of Plasmodium falciparum RAJ116.</title>
        <authorList>
            <consortium name="The Broad Institute Genome Sequencing Platform"/>
            <person name="Volkman S.K."/>
            <person name="Neafsey D.E."/>
            <person name="Dash A.P."/>
            <person name="Chitnis C.E."/>
            <person name="Hartl D.L."/>
            <person name="Young S.K."/>
            <person name="Kodira C.D."/>
            <person name="Zeng Q."/>
            <person name="Koehrsen M."/>
            <person name="Godfrey P."/>
            <person name="Alvarado L."/>
            <person name="Berlin A."/>
            <person name="Borenstein D."/>
            <person name="Chen Z."/>
            <person name="Engels R."/>
            <person name="Freedman E."/>
            <person name="Gellesch M."/>
            <person name="Goldberg J."/>
            <person name="Griggs A."/>
            <person name="Gujja S."/>
            <person name="Heiman D."/>
            <person name="Hepburn T."/>
            <person name="Howarth C."/>
            <person name="Jen D."/>
            <person name="Larson L."/>
            <person name="Lewis B."/>
            <person name="Mehta T."/>
            <person name="Park D."/>
            <person name="Pearson M."/>
            <person name="Roberts A."/>
            <person name="Saif S."/>
            <person name="Shea T."/>
            <person name="Shenoy N."/>
            <person name="Sisk P."/>
            <person name="Stolte C."/>
            <person name="Sykes S."/>
            <person name="Walk T."/>
            <person name="White J."/>
            <person name="Yandava C."/>
            <person name="Wirth D.F."/>
            <person name="Nusbaum C."/>
            <person name="Birren B."/>
        </authorList>
    </citation>
    <scope>NUCLEOTIDE SEQUENCE [LARGE SCALE GENOMIC DNA]</scope>
    <source>
        <strain evidence="2">RAJ116</strain>
    </source>
</reference>
<proteinExistence type="predicted"/>
<accession>A0A0L0CV87</accession>
<evidence type="ECO:0000313" key="2">
    <source>
        <dbReference type="Proteomes" id="UP000054566"/>
    </source>
</evidence>
<sequence length="149" mass="18106">MATKNTEIKQNVFFSNIFCHSEDLKNLIRLDSKKRTHEKTKGKNYLSAINFSYEKNENDDLFKVEEIYDRDFSSKEKKCKLFVPFKKRKEKEPRFITIEKLKKEYKSINIYDLLNEKKKLLDIEEMKFTWEDILNYDDSSFDIFTIEEI</sequence>
<reference evidence="2" key="1">
    <citation type="submission" date="2015-07" db="EMBL/GenBank/DDBJ databases">
        <title>Annotation of Plasmodium falciparum RAJ116.</title>
        <authorList>
            <consortium name="The Broad Institute Genome Sequencing Platform"/>
            <person name="Volkman S.K."/>
            <person name="Neafsey D.E."/>
            <person name="Dash A.P."/>
            <person name="Chitnis C.E."/>
            <person name="Hartl D.L."/>
            <person name="Young S.K."/>
            <person name="Zeng Q."/>
            <person name="Koehrsen M."/>
            <person name="Alvarado L."/>
            <person name="Berlin A."/>
            <person name="Borenstein D."/>
            <person name="Chapman S.B."/>
            <person name="Chen Z."/>
            <person name="Engels R."/>
            <person name="Freedman E."/>
            <person name="Gellesch M."/>
            <person name="Goldberg J."/>
            <person name="Griggs A."/>
            <person name="Gujja S."/>
            <person name="Heilman E.R."/>
            <person name="Heiman D.I."/>
            <person name="Howarth C."/>
            <person name="Jen D."/>
            <person name="Larson L."/>
            <person name="Mehta T."/>
            <person name="Neiman D."/>
            <person name="Park D."/>
            <person name="Pearson M."/>
            <person name="Roberts A."/>
            <person name="Saif S."/>
            <person name="Shea T."/>
            <person name="Shenoy N."/>
            <person name="Sisk P."/>
            <person name="Stolte C."/>
            <person name="Sykes S."/>
            <person name="Walk T."/>
            <person name="White J."/>
            <person name="Yandava C."/>
            <person name="Haas B."/>
            <person name="Henn M.R."/>
            <person name="Nusbaum C."/>
            <person name="Birren B."/>
        </authorList>
    </citation>
    <scope>NUCLEOTIDE SEQUENCE [LARGE SCALE GENOMIC DNA]</scope>
    <source>
        <strain evidence="2">RAJ116</strain>
    </source>
</reference>